<reference evidence="1 2" key="1">
    <citation type="submission" date="2019-10" db="EMBL/GenBank/DDBJ databases">
        <title>Nocardia macrotermitis sp. nov. and Nocardia aurantia sp. nov., isolated from the gut of fungus growing-termite Macrotermes natalensis.</title>
        <authorList>
            <person name="Benndorf R."/>
            <person name="Schwitalla J."/>
            <person name="Martin K."/>
            <person name="De Beer W."/>
            <person name="Kaster A.-K."/>
            <person name="Vollmers J."/>
            <person name="Poulsen M."/>
            <person name="Beemelmanns C."/>
        </authorList>
    </citation>
    <scope>NUCLEOTIDE SEQUENCE [LARGE SCALE GENOMIC DNA]</scope>
    <source>
        <strain evidence="1 2">RB20</strain>
    </source>
</reference>
<dbReference type="SUPFAM" id="SSF52540">
    <property type="entry name" value="P-loop containing nucleoside triphosphate hydrolases"/>
    <property type="match status" value="1"/>
</dbReference>
<dbReference type="EMBL" id="WEGK01000004">
    <property type="protein sequence ID" value="MQY19343.1"/>
    <property type="molecule type" value="Genomic_DNA"/>
</dbReference>
<dbReference type="InterPro" id="IPR027417">
    <property type="entry name" value="P-loop_NTPase"/>
</dbReference>
<name>A0A7K0D0U3_9NOCA</name>
<accession>A0A7K0D0U3</accession>
<comment type="caution">
    <text evidence="1">The sequence shown here is derived from an EMBL/GenBank/DDBJ whole genome shotgun (WGS) entry which is preliminary data.</text>
</comment>
<dbReference type="Pfam" id="PF13671">
    <property type="entry name" value="AAA_33"/>
    <property type="match status" value="1"/>
</dbReference>
<gene>
    <name evidence="1" type="ORF">NRB20_24280</name>
</gene>
<sequence length="224" mass="25269">MEILTGEGLIYTRPRSGRIVAESVSTQVRNNESRRPRAVIVGGYAGSGKTEFGRILARETRWAMLDKDTITRSIVDAALVQLGSSMQDRESGIYLETIRPAEYECLEAAMQENIQCGVSTIVTAPFLREFNQRGWFERTAASLAAVGADLSVVWVQCDADSMYSYVKRRGAIRDTWKLNHWKEYIDGGVNVNFRPPWPHTIIANNRDSEPLQLQTKEFLHTLAK</sequence>
<evidence type="ECO:0008006" key="3">
    <source>
        <dbReference type="Google" id="ProtNLM"/>
    </source>
</evidence>
<proteinExistence type="predicted"/>
<dbReference type="Proteomes" id="UP000438448">
    <property type="component" value="Unassembled WGS sequence"/>
</dbReference>
<dbReference type="AlphaFoldDB" id="A0A7K0D0U3"/>
<evidence type="ECO:0000313" key="1">
    <source>
        <dbReference type="EMBL" id="MQY19343.1"/>
    </source>
</evidence>
<dbReference type="Gene3D" id="3.40.50.300">
    <property type="entry name" value="P-loop containing nucleotide triphosphate hydrolases"/>
    <property type="match status" value="1"/>
</dbReference>
<evidence type="ECO:0000313" key="2">
    <source>
        <dbReference type="Proteomes" id="UP000438448"/>
    </source>
</evidence>
<organism evidence="1 2">
    <name type="scientific">Nocardia macrotermitis</name>
    <dbReference type="NCBI Taxonomy" id="2585198"/>
    <lineage>
        <taxon>Bacteria</taxon>
        <taxon>Bacillati</taxon>
        <taxon>Actinomycetota</taxon>
        <taxon>Actinomycetes</taxon>
        <taxon>Mycobacteriales</taxon>
        <taxon>Nocardiaceae</taxon>
        <taxon>Nocardia</taxon>
    </lineage>
</organism>
<protein>
    <recommendedName>
        <fullName evidence="3">ATP-binding protein</fullName>
    </recommendedName>
</protein>
<keyword evidence="2" id="KW-1185">Reference proteome</keyword>